<gene>
    <name evidence="1" type="ORF">NDU88_004294</name>
</gene>
<evidence type="ECO:0000313" key="1">
    <source>
        <dbReference type="EMBL" id="KAJ1106896.1"/>
    </source>
</evidence>
<dbReference type="Gene3D" id="3.30.250.20">
    <property type="entry name" value="L1 transposable element, C-terminal domain"/>
    <property type="match status" value="1"/>
</dbReference>
<protein>
    <submittedName>
        <fullName evidence="1">Uncharacterized protein</fullName>
    </submittedName>
</protein>
<dbReference type="Proteomes" id="UP001066276">
    <property type="component" value="Chromosome 9"/>
</dbReference>
<reference evidence="1" key="1">
    <citation type="journal article" date="2022" name="bioRxiv">
        <title>Sequencing and chromosome-scale assembly of the giantPleurodeles waltlgenome.</title>
        <authorList>
            <person name="Brown T."/>
            <person name="Elewa A."/>
            <person name="Iarovenko S."/>
            <person name="Subramanian E."/>
            <person name="Araus A.J."/>
            <person name="Petzold A."/>
            <person name="Susuki M."/>
            <person name="Suzuki K.-i.T."/>
            <person name="Hayashi T."/>
            <person name="Toyoda A."/>
            <person name="Oliveira C."/>
            <person name="Osipova E."/>
            <person name="Leigh N.D."/>
            <person name="Simon A."/>
            <person name="Yun M.H."/>
        </authorList>
    </citation>
    <scope>NUCLEOTIDE SEQUENCE</scope>
    <source>
        <strain evidence="1">20211129_DDA</strain>
        <tissue evidence="1">Liver</tissue>
    </source>
</reference>
<evidence type="ECO:0000313" key="2">
    <source>
        <dbReference type="Proteomes" id="UP001066276"/>
    </source>
</evidence>
<proteinExistence type="predicted"/>
<name>A0AAV7MT25_PLEWA</name>
<comment type="caution">
    <text evidence="1">The sequence shown here is derived from an EMBL/GenBank/DDBJ whole genome shotgun (WGS) entry which is preliminary data.</text>
</comment>
<dbReference type="EMBL" id="JANPWB010000013">
    <property type="protein sequence ID" value="KAJ1106896.1"/>
    <property type="molecule type" value="Genomic_DNA"/>
</dbReference>
<dbReference type="InterPro" id="IPR042566">
    <property type="entry name" value="L1_C"/>
</dbReference>
<organism evidence="1 2">
    <name type="scientific">Pleurodeles waltl</name>
    <name type="common">Iberian ribbed newt</name>
    <dbReference type="NCBI Taxonomy" id="8319"/>
    <lineage>
        <taxon>Eukaryota</taxon>
        <taxon>Metazoa</taxon>
        <taxon>Chordata</taxon>
        <taxon>Craniata</taxon>
        <taxon>Vertebrata</taxon>
        <taxon>Euteleostomi</taxon>
        <taxon>Amphibia</taxon>
        <taxon>Batrachia</taxon>
        <taxon>Caudata</taxon>
        <taxon>Salamandroidea</taxon>
        <taxon>Salamandridae</taxon>
        <taxon>Pleurodelinae</taxon>
        <taxon>Pleurodeles</taxon>
    </lineage>
</organism>
<sequence length="110" mass="12631">MKRSAGPTMFEIYDLQITLIIDENLETRLLSELKVDTQIMLFPDHTVVIQKQRSSFLSKTCRLIELGLRYSLLFPAPLRVISEESTHFFTTLKRHGPARGVLSPRSRLTA</sequence>
<keyword evidence="2" id="KW-1185">Reference proteome</keyword>
<dbReference type="AlphaFoldDB" id="A0AAV7MT25"/>
<accession>A0AAV7MT25</accession>